<dbReference type="Proteomes" id="UP000075613">
    <property type="component" value="Unassembled WGS sequence"/>
</dbReference>
<dbReference type="STRING" id="1399968.CI15_30385"/>
<feature type="signal peptide" evidence="1">
    <location>
        <begin position="1"/>
        <end position="31"/>
    </location>
</feature>
<keyword evidence="3" id="KW-1185">Reference proteome</keyword>
<evidence type="ECO:0000256" key="1">
    <source>
        <dbReference type="SAM" id="SignalP"/>
    </source>
</evidence>
<dbReference type="EMBL" id="LRBG01000038">
    <property type="protein sequence ID" value="KXU83397.1"/>
    <property type="molecule type" value="Genomic_DNA"/>
</dbReference>
<accession>A0A149PEB2</accession>
<evidence type="ECO:0000313" key="3">
    <source>
        <dbReference type="Proteomes" id="UP000075613"/>
    </source>
</evidence>
<proteinExistence type="predicted"/>
<dbReference type="Gene3D" id="1.25.40.10">
    <property type="entry name" value="Tetratricopeptide repeat domain"/>
    <property type="match status" value="1"/>
</dbReference>
<comment type="caution">
    <text evidence="2">The sequence shown here is derived from an EMBL/GenBank/DDBJ whole genome shotgun (WGS) entry which is preliminary data.</text>
</comment>
<dbReference type="InterPro" id="IPR011990">
    <property type="entry name" value="TPR-like_helical_dom_sf"/>
</dbReference>
<protein>
    <recommendedName>
        <fullName evidence="4">Tetratricopeptide repeat protein</fullName>
    </recommendedName>
</protein>
<gene>
    <name evidence="2" type="ORF">CI15_30385</name>
</gene>
<reference evidence="2 3" key="1">
    <citation type="journal article" date="2015" name="Int. J. Syst. Evol. Microbiol.">
        <title>Burkholderia monticola sp. nov., isolated from mountain soil.</title>
        <authorList>
            <person name="Baek I."/>
            <person name="Seo B."/>
            <person name="Lee I."/>
            <person name="Yi H."/>
            <person name="Chun J."/>
        </authorList>
    </citation>
    <scope>NUCLEOTIDE SEQUENCE [LARGE SCALE GENOMIC DNA]</scope>
    <source>
        <strain evidence="2 3">JC2948</strain>
    </source>
</reference>
<sequence length="323" mass="34175">MNIKLSAVLAASVVSLAVPLVAVLPSPSADAQTATPAQQSHTDSRAELYRRQLLAGKDVPCRTNASCAALGVAALEAGRVEDAQTLVATESALAEANALQADESDSPKAASSARSRMAMALVHQGDVQLKLGAWSNARAYYRTAIARGDDYPHDALLGRAVAAARERLESIAHKEVVTGLPAEGARFRRHMFFGAWESVDVKPVKGRHGVYRIDGDFVYPMIDAHGEPSANLGELSATVRFFDGVARVPMTHPSGATSGAAPIDATTKISNLAPYDQHDDQCLIEFSLVAPETLDVRTHGSPQACGFGHNVSADGRYFLMTGS</sequence>
<evidence type="ECO:0000313" key="2">
    <source>
        <dbReference type="EMBL" id="KXU83397.1"/>
    </source>
</evidence>
<keyword evidence="1" id="KW-0732">Signal</keyword>
<dbReference type="AlphaFoldDB" id="A0A149PEB2"/>
<name>A0A149PEB2_9BURK</name>
<organism evidence="2 3">
    <name type="scientific">Paraburkholderia monticola</name>
    <dbReference type="NCBI Taxonomy" id="1399968"/>
    <lineage>
        <taxon>Bacteria</taxon>
        <taxon>Pseudomonadati</taxon>
        <taxon>Pseudomonadota</taxon>
        <taxon>Betaproteobacteria</taxon>
        <taxon>Burkholderiales</taxon>
        <taxon>Burkholderiaceae</taxon>
        <taxon>Paraburkholderia</taxon>
    </lineage>
</organism>
<evidence type="ECO:0008006" key="4">
    <source>
        <dbReference type="Google" id="ProtNLM"/>
    </source>
</evidence>
<dbReference type="OrthoDB" id="8997980at2"/>
<feature type="chain" id="PRO_5007551125" description="Tetratricopeptide repeat protein" evidence="1">
    <location>
        <begin position="32"/>
        <end position="323"/>
    </location>
</feature>
<dbReference type="RefSeq" id="WP_062135793.1">
    <property type="nucleotide sequence ID" value="NZ_LRBG01000038.1"/>
</dbReference>